<dbReference type="SUPFAM" id="SSF56601">
    <property type="entry name" value="beta-lactamase/transpeptidase-like"/>
    <property type="match status" value="1"/>
</dbReference>
<dbReference type="Gene3D" id="3.90.1310.10">
    <property type="entry name" value="Penicillin-binding protein 2a (Domain 2)"/>
    <property type="match status" value="1"/>
</dbReference>
<dbReference type="Pfam" id="PF00905">
    <property type="entry name" value="Transpeptidase"/>
    <property type="match status" value="1"/>
</dbReference>
<accession>A0A7G9WFV6</accession>
<dbReference type="RefSeq" id="WP_212506640.1">
    <property type="nucleotide sequence ID" value="NZ_CP060696.1"/>
</dbReference>
<dbReference type="Proteomes" id="UP000516046">
    <property type="component" value="Chromosome"/>
</dbReference>
<dbReference type="GO" id="GO:0071972">
    <property type="term" value="F:peptidoglycan L,D-transpeptidase activity"/>
    <property type="evidence" value="ECO:0007669"/>
    <property type="project" value="TreeGrafter"/>
</dbReference>
<feature type="domain" description="Penicillin-binding protein transpeptidase" evidence="2">
    <location>
        <begin position="149"/>
        <end position="455"/>
    </location>
</feature>
<keyword evidence="1" id="KW-0472">Membrane</keyword>
<feature type="transmembrane region" description="Helical" evidence="1">
    <location>
        <begin position="9"/>
        <end position="30"/>
    </location>
</feature>
<dbReference type="EMBL" id="CP060696">
    <property type="protein sequence ID" value="QNO17568.1"/>
    <property type="molecule type" value="Genomic_DNA"/>
</dbReference>
<dbReference type="KEGG" id="caml:H6X83_11595"/>
<dbReference type="InterPro" id="IPR050515">
    <property type="entry name" value="Beta-lactam/transpept"/>
</dbReference>
<dbReference type="PANTHER" id="PTHR30627">
    <property type="entry name" value="PEPTIDOGLYCAN D,D-TRANSPEPTIDASE"/>
    <property type="match status" value="1"/>
</dbReference>
<dbReference type="InterPro" id="IPR001460">
    <property type="entry name" value="PCN-bd_Tpept"/>
</dbReference>
<evidence type="ECO:0000256" key="1">
    <source>
        <dbReference type="SAM" id="Phobius"/>
    </source>
</evidence>
<name>A0A7G9WFV6_9FIRM</name>
<keyword evidence="4" id="KW-1185">Reference proteome</keyword>
<dbReference type="GO" id="GO:0005886">
    <property type="term" value="C:plasma membrane"/>
    <property type="evidence" value="ECO:0007669"/>
    <property type="project" value="TreeGrafter"/>
</dbReference>
<organism evidence="3 4">
    <name type="scientific">Caproicibacterium amylolyticum</name>
    <dbReference type="NCBI Taxonomy" id="2766537"/>
    <lineage>
        <taxon>Bacteria</taxon>
        <taxon>Bacillati</taxon>
        <taxon>Bacillota</taxon>
        <taxon>Clostridia</taxon>
        <taxon>Eubacteriales</taxon>
        <taxon>Oscillospiraceae</taxon>
        <taxon>Caproicibacterium</taxon>
    </lineage>
</organism>
<dbReference type="Gene3D" id="3.40.710.10">
    <property type="entry name" value="DD-peptidase/beta-lactamase superfamily"/>
    <property type="match status" value="1"/>
</dbReference>
<dbReference type="GO" id="GO:0008658">
    <property type="term" value="F:penicillin binding"/>
    <property type="evidence" value="ECO:0007669"/>
    <property type="project" value="InterPro"/>
</dbReference>
<evidence type="ECO:0000313" key="4">
    <source>
        <dbReference type="Proteomes" id="UP000516046"/>
    </source>
</evidence>
<dbReference type="GO" id="GO:0071555">
    <property type="term" value="P:cell wall organization"/>
    <property type="evidence" value="ECO:0007669"/>
    <property type="project" value="TreeGrafter"/>
</dbReference>
<protein>
    <submittedName>
        <fullName evidence="3">Penicillin-binding protein</fullName>
    </submittedName>
</protein>
<dbReference type="InterPro" id="IPR012338">
    <property type="entry name" value="Beta-lactam/transpept-like"/>
</dbReference>
<dbReference type="AlphaFoldDB" id="A0A7G9WFV6"/>
<keyword evidence="1" id="KW-0812">Transmembrane</keyword>
<reference evidence="3 4" key="1">
    <citation type="submission" date="2020-08" db="EMBL/GenBank/DDBJ databases">
        <authorList>
            <person name="Ren C."/>
            <person name="Gu Y."/>
            <person name="Xu Y."/>
        </authorList>
    </citation>
    <scope>NUCLEOTIDE SEQUENCE [LARGE SCALE GENOMIC DNA]</scope>
    <source>
        <strain evidence="3 4">LBM18003</strain>
    </source>
</reference>
<dbReference type="PANTHER" id="PTHR30627:SF24">
    <property type="entry name" value="PENICILLIN-BINDING PROTEIN 4B"/>
    <property type="match status" value="1"/>
</dbReference>
<gene>
    <name evidence="3" type="ORF">H6X83_11595</name>
</gene>
<sequence length="465" mass="49552">MKTTGKRSLFLFFFLLIFVGGLCFFLFEYLSDGGKWAMQPYNAHLSGTSTTANGSVVDRDGLKLLTTKNGARTYSDDEAVRKSTLHLVGDSSGNISTGVQNAFKTELTGYNIVTGLTDIKTTKQGGSIRLTVDADLNKIAYRKLDGRKGAAVVTNWKTGEILCMVSTPTFDPANPPSDLKTNESAYNGVYVNKVLSGQLTPGSIFKIVTSAAAIQNIPNLDSRTFHCDGSITVDGNKITCTNGEKHGTMDFQHALANSCNVTFAQLAIEMGKDKMTAAANSLGLNETFTIDSLTAAKCHYDVKDASNNQLGWSGVGQYTDQVSPAYMVRLLGAIANGGAPEELRIIKSVSGDLTSPSKFGSAKTGRQLMTADVAQRLKKYMRGNVEISYGDDFFDGIKEMCAKTGTAELGGTRNNNGWMVGFSADESTPYAFAVVVENTDTYGINAAGPIANALLSAAVSNKDAG</sequence>
<evidence type="ECO:0000313" key="3">
    <source>
        <dbReference type="EMBL" id="QNO17568.1"/>
    </source>
</evidence>
<evidence type="ECO:0000259" key="2">
    <source>
        <dbReference type="Pfam" id="PF00905"/>
    </source>
</evidence>
<proteinExistence type="predicted"/>
<keyword evidence="1" id="KW-1133">Transmembrane helix</keyword>